<keyword evidence="4" id="KW-1185">Reference proteome</keyword>
<proteinExistence type="predicted"/>
<feature type="domain" description="Cell wall-active antibiotics response LiaF-like C-terminal" evidence="2">
    <location>
        <begin position="128"/>
        <end position="241"/>
    </location>
</feature>
<keyword evidence="1" id="KW-0472">Membrane</keyword>
<dbReference type="InterPro" id="IPR024425">
    <property type="entry name" value="LiaF-like_C"/>
</dbReference>
<dbReference type="RefSeq" id="WP_155670306.1">
    <property type="nucleotide sequence ID" value="NZ_WOCA01000016.1"/>
</dbReference>
<accession>A0A6N8FPY9</accession>
<gene>
    <name evidence="3" type="ORF">GMD78_16430</name>
</gene>
<sequence length="244" mass="28245">MFERLKTDTYNWILIIGLILFIVEIVFFHGGMIISSLFSGLFTYIGWKNFSRLWGKILFWISVISLVFSILNMLAVRFLVIVAIVLFIMNYLKKTQDAEIVKPNILTHQEVIVDPLIKREPLFDHKLFNDQETENTSYQWRDINIHGGFGDRIIDLSNTVLPNDTAVISIRHFIGNIEVFVPYEVEVSIHHSAVFGRAHIFGEGQTKLMNESLLYQTEKYDTTKLSRVKIVTSIFSGDIEVKRI</sequence>
<protein>
    <recommendedName>
        <fullName evidence="2">Cell wall-active antibiotics response LiaF-like C-terminal domain-containing protein</fullName>
    </recommendedName>
</protein>
<reference evidence="3 4" key="1">
    <citation type="submission" date="2019-11" db="EMBL/GenBank/DDBJ databases">
        <authorList>
            <person name="Li X."/>
        </authorList>
    </citation>
    <scope>NUCLEOTIDE SEQUENCE [LARGE SCALE GENOMIC DNA]</scope>
    <source>
        <strain evidence="3 4">L9</strain>
    </source>
</reference>
<keyword evidence="1" id="KW-1133">Transmembrane helix</keyword>
<organism evidence="3 4">
    <name type="scientific">Ornithinibacillus caprae</name>
    <dbReference type="NCBI Taxonomy" id="2678566"/>
    <lineage>
        <taxon>Bacteria</taxon>
        <taxon>Bacillati</taxon>
        <taxon>Bacillota</taxon>
        <taxon>Bacilli</taxon>
        <taxon>Bacillales</taxon>
        <taxon>Bacillaceae</taxon>
        <taxon>Ornithinibacillus</taxon>
    </lineage>
</organism>
<dbReference type="AlphaFoldDB" id="A0A6N8FPY9"/>
<keyword evidence="1" id="KW-0812">Transmembrane</keyword>
<dbReference type="InterPro" id="IPR047793">
    <property type="entry name" value="LiaF_C"/>
</dbReference>
<evidence type="ECO:0000313" key="4">
    <source>
        <dbReference type="Proteomes" id="UP000469125"/>
    </source>
</evidence>
<evidence type="ECO:0000256" key="1">
    <source>
        <dbReference type="SAM" id="Phobius"/>
    </source>
</evidence>
<dbReference type="GO" id="GO:0016020">
    <property type="term" value="C:membrane"/>
    <property type="evidence" value="ECO:0007669"/>
    <property type="project" value="InterPro"/>
</dbReference>
<comment type="caution">
    <text evidence="3">The sequence shown here is derived from an EMBL/GenBank/DDBJ whole genome shotgun (WGS) entry which is preliminary data.</text>
</comment>
<name>A0A6N8FPY9_9BACI</name>
<feature type="transmembrane region" description="Helical" evidence="1">
    <location>
        <begin position="12"/>
        <end position="45"/>
    </location>
</feature>
<dbReference type="Proteomes" id="UP000469125">
    <property type="component" value="Unassembled WGS sequence"/>
</dbReference>
<dbReference type="PIRSF" id="PIRSF031509">
    <property type="entry name" value="Cell_wall_LiaF/YvqF"/>
    <property type="match status" value="1"/>
</dbReference>
<dbReference type="EMBL" id="WOCA01000016">
    <property type="protein sequence ID" value="MUK89959.1"/>
    <property type="molecule type" value="Genomic_DNA"/>
</dbReference>
<dbReference type="NCBIfam" id="NF040535">
    <property type="entry name" value="LiaF_C_term"/>
    <property type="match status" value="1"/>
</dbReference>
<dbReference type="Pfam" id="PF09922">
    <property type="entry name" value="LiaF-like_C"/>
    <property type="match status" value="1"/>
</dbReference>
<dbReference type="InterPro" id="IPR016975">
    <property type="entry name" value="Cell_wall_LiaF"/>
</dbReference>
<evidence type="ECO:0000313" key="3">
    <source>
        <dbReference type="EMBL" id="MUK89959.1"/>
    </source>
</evidence>
<feature type="transmembrane region" description="Helical" evidence="1">
    <location>
        <begin position="57"/>
        <end position="88"/>
    </location>
</feature>
<evidence type="ECO:0000259" key="2">
    <source>
        <dbReference type="Pfam" id="PF09922"/>
    </source>
</evidence>